<evidence type="ECO:0000256" key="6">
    <source>
        <dbReference type="ARBA" id="ARBA00048336"/>
    </source>
</evidence>
<dbReference type="GO" id="GO:0005634">
    <property type="term" value="C:nucleus"/>
    <property type="evidence" value="ECO:0007669"/>
    <property type="project" value="UniProtKB-SubCell"/>
</dbReference>
<evidence type="ECO:0000313" key="8">
    <source>
        <dbReference type="EMBL" id="WUR03063.1"/>
    </source>
</evidence>
<dbReference type="InterPro" id="IPR004274">
    <property type="entry name" value="FCP1_dom"/>
</dbReference>
<comment type="catalytic activity">
    <reaction evidence="6">
        <text>O-phospho-L-threonyl-[protein] + H2O = L-threonyl-[protein] + phosphate</text>
        <dbReference type="Rhea" id="RHEA:47004"/>
        <dbReference type="Rhea" id="RHEA-COMP:11060"/>
        <dbReference type="Rhea" id="RHEA-COMP:11605"/>
        <dbReference type="ChEBI" id="CHEBI:15377"/>
        <dbReference type="ChEBI" id="CHEBI:30013"/>
        <dbReference type="ChEBI" id="CHEBI:43474"/>
        <dbReference type="ChEBI" id="CHEBI:61977"/>
        <dbReference type="EC" id="3.1.3.16"/>
    </reaction>
</comment>
<dbReference type="Pfam" id="PF03031">
    <property type="entry name" value="NIF"/>
    <property type="match status" value="1"/>
</dbReference>
<dbReference type="InterPro" id="IPR023214">
    <property type="entry name" value="HAD_sf"/>
</dbReference>
<comment type="catalytic activity">
    <reaction evidence="5">
        <text>O-phospho-L-seryl-[protein] + H2O = L-seryl-[protein] + phosphate</text>
        <dbReference type="Rhea" id="RHEA:20629"/>
        <dbReference type="Rhea" id="RHEA-COMP:9863"/>
        <dbReference type="Rhea" id="RHEA-COMP:11604"/>
        <dbReference type="ChEBI" id="CHEBI:15377"/>
        <dbReference type="ChEBI" id="CHEBI:29999"/>
        <dbReference type="ChEBI" id="CHEBI:43474"/>
        <dbReference type="ChEBI" id="CHEBI:83421"/>
        <dbReference type="EC" id="3.1.3.16"/>
    </reaction>
</comment>
<evidence type="ECO:0000256" key="1">
    <source>
        <dbReference type="ARBA" id="ARBA00004123"/>
    </source>
</evidence>
<dbReference type="GO" id="GO:0008420">
    <property type="term" value="F:RNA polymerase II CTD heptapeptide repeat phosphatase activity"/>
    <property type="evidence" value="ECO:0007669"/>
    <property type="project" value="InterPro"/>
</dbReference>
<evidence type="ECO:0000256" key="2">
    <source>
        <dbReference type="ARBA" id="ARBA00013081"/>
    </source>
</evidence>
<comment type="subcellular location">
    <subcellularLocation>
        <location evidence="1">Nucleus</location>
    </subcellularLocation>
</comment>
<dbReference type="AlphaFoldDB" id="A0AAX4JAS4"/>
<dbReference type="PROSITE" id="PS50969">
    <property type="entry name" value="FCP1"/>
    <property type="match status" value="1"/>
</dbReference>
<evidence type="ECO:0000256" key="5">
    <source>
        <dbReference type="ARBA" id="ARBA00047761"/>
    </source>
</evidence>
<dbReference type="Proteomes" id="UP001334084">
    <property type="component" value="Chromosome 3"/>
</dbReference>
<dbReference type="RefSeq" id="XP_065329208.1">
    <property type="nucleotide sequence ID" value="XM_065473136.1"/>
</dbReference>
<dbReference type="InterPro" id="IPR039189">
    <property type="entry name" value="Fcp1"/>
</dbReference>
<dbReference type="GeneID" id="90540870"/>
<reference evidence="8" key="1">
    <citation type="journal article" date="2024" name="BMC Genomics">
        <title>Functional annotation of a divergent genome using sequence and structure-based similarity.</title>
        <authorList>
            <person name="Svedberg D."/>
            <person name="Winiger R.R."/>
            <person name="Berg A."/>
            <person name="Sharma H."/>
            <person name="Tellgren-Roth C."/>
            <person name="Debrunner-Vossbrinck B.A."/>
            <person name="Vossbrinck C.R."/>
            <person name="Barandun J."/>
        </authorList>
    </citation>
    <scope>NUCLEOTIDE SEQUENCE</scope>
    <source>
        <strain evidence="8">Illinois isolate</strain>
    </source>
</reference>
<feature type="domain" description="FCP1 homology" evidence="7">
    <location>
        <begin position="55"/>
        <end position="200"/>
    </location>
</feature>
<organism evidence="8 9">
    <name type="scientific">Vairimorpha necatrix</name>
    <dbReference type="NCBI Taxonomy" id="6039"/>
    <lineage>
        <taxon>Eukaryota</taxon>
        <taxon>Fungi</taxon>
        <taxon>Fungi incertae sedis</taxon>
        <taxon>Microsporidia</taxon>
        <taxon>Nosematidae</taxon>
        <taxon>Vairimorpha</taxon>
    </lineage>
</organism>
<keyword evidence="9" id="KW-1185">Reference proteome</keyword>
<dbReference type="PANTHER" id="PTHR23081:SF36">
    <property type="entry name" value="RNA POLYMERASE II SUBUNIT A C-TERMINAL DOMAIN PHOSPHATASE"/>
    <property type="match status" value="1"/>
</dbReference>
<dbReference type="InterPro" id="IPR036412">
    <property type="entry name" value="HAD-like_sf"/>
</dbReference>
<keyword evidence="4" id="KW-0539">Nucleus</keyword>
<dbReference type="CDD" id="cd07521">
    <property type="entry name" value="HAD_FCP1-like"/>
    <property type="match status" value="1"/>
</dbReference>
<sequence length="200" mass="23538">MSCKHSLRIGLLCCDCGEEISDDTKLYNVLHNNPDIKLSEEEAFIRNKKTIEDLHQSKKLILVLDLDQTILHTTITKEYMEGYYNFIINDISYCVKLRPYLNYMLECLYKKYEIHVYTMGSKVYAKKIVKIIDPSKKYIGNRILSRDENGLGFKKDLNRLFSIHSNVVILDDRDDIWDYSSNLILVKPFFYWDIGDINSN</sequence>
<keyword evidence="3" id="KW-0378">Hydrolase</keyword>
<protein>
    <recommendedName>
        <fullName evidence="2">protein-serine/threonine phosphatase</fullName>
        <ecNumber evidence="2">3.1.3.16</ecNumber>
    </recommendedName>
</protein>
<dbReference type="PANTHER" id="PTHR23081">
    <property type="entry name" value="RNA POLYMERASE II CTD PHOSPHATASE"/>
    <property type="match status" value="1"/>
</dbReference>
<accession>A0AAX4JAS4</accession>
<dbReference type="SUPFAM" id="SSF56784">
    <property type="entry name" value="HAD-like"/>
    <property type="match status" value="1"/>
</dbReference>
<gene>
    <name evidence="8" type="ORF">VNE69_03274</name>
</gene>
<dbReference type="SMART" id="SM00577">
    <property type="entry name" value="CPDc"/>
    <property type="match status" value="1"/>
</dbReference>
<dbReference type="Gene3D" id="3.40.50.1000">
    <property type="entry name" value="HAD superfamily/HAD-like"/>
    <property type="match status" value="1"/>
</dbReference>
<dbReference type="KEGG" id="vnx:VNE69_03274"/>
<dbReference type="EMBL" id="CP142728">
    <property type="protein sequence ID" value="WUR03063.1"/>
    <property type="molecule type" value="Genomic_DNA"/>
</dbReference>
<name>A0AAX4JAS4_9MICR</name>
<evidence type="ECO:0000256" key="3">
    <source>
        <dbReference type="ARBA" id="ARBA00022801"/>
    </source>
</evidence>
<dbReference type="EC" id="3.1.3.16" evidence="2"/>
<evidence type="ECO:0000259" key="7">
    <source>
        <dbReference type="PROSITE" id="PS50969"/>
    </source>
</evidence>
<proteinExistence type="predicted"/>
<evidence type="ECO:0000256" key="4">
    <source>
        <dbReference type="ARBA" id="ARBA00023242"/>
    </source>
</evidence>
<evidence type="ECO:0000313" key="9">
    <source>
        <dbReference type="Proteomes" id="UP001334084"/>
    </source>
</evidence>